<dbReference type="InterPro" id="IPR011058">
    <property type="entry name" value="Cyanovirin-N"/>
</dbReference>
<feature type="compositionally biased region" description="Low complexity" evidence="1">
    <location>
        <begin position="269"/>
        <end position="278"/>
    </location>
</feature>
<feature type="domain" description="Cyanovirin-N" evidence="2">
    <location>
        <begin position="295"/>
        <end position="396"/>
    </location>
</feature>
<dbReference type="PANTHER" id="PTHR37014:SF8">
    <property type="entry name" value="RICH PROTEIN, PUTATIVE (AFU_ORTHOLOGUE AFUA_7G04870)-RELATED"/>
    <property type="match status" value="1"/>
</dbReference>
<organism evidence="3 4">
    <name type="scientific">Aureobasidium pullulans</name>
    <name type="common">Black yeast</name>
    <name type="synonym">Pullularia pullulans</name>
    <dbReference type="NCBI Taxonomy" id="5580"/>
    <lineage>
        <taxon>Eukaryota</taxon>
        <taxon>Fungi</taxon>
        <taxon>Dikarya</taxon>
        <taxon>Ascomycota</taxon>
        <taxon>Pezizomycotina</taxon>
        <taxon>Dothideomycetes</taxon>
        <taxon>Dothideomycetidae</taxon>
        <taxon>Dothideales</taxon>
        <taxon>Saccotheciaceae</taxon>
        <taxon>Aureobasidium</taxon>
    </lineage>
</organism>
<feature type="compositionally biased region" description="Polar residues" evidence="1">
    <location>
        <begin position="113"/>
        <end position="124"/>
    </location>
</feature>
<dbReference type="SUPFAM" id="SSF51322">
    <property type="entry name" value="Cyanovirin-N"/>
    <property type="match status" value="1"/>
</dbReference>
<reference evidence="3 4" key="1">
    <citation type="submission" date="2018-10" db="EMBL/GenBank/DDBJ databases">
        <title>Fifty Aureobasidium pullulans genomes reveal a recombining polyextremotolerant generalist.</title>
        <authorList>
            <person name="Gostincar C."/>
            <person name="Turk M."/>
            <person name="Zajc J."/>
            <person name="Gunde-Cimerman N."/>
        </authorList>
    </citation>
    <scope>NUCLEOTIDE SEQUENCE [LARGE SCALE GENOMIC DNA]</scope>
    <source>
        <strain evidence="3 4">EXF-3519</strain>
    </source>
</reference>
<dbReference type="SMART" id="SM01111">
    <property type="entry name" value="CVNH"/>
    <property type="match status" value="1"/>
</dbReference>
<feature type="region of interest" description="Disordered" evidence="1">
    <location>
        <begin position="1"/>
        <end position="208"/>
    </location>
</feature>
<feature type="compositionally biased region" description="Polar residues" evidence="1">
    <location>
        <begin position="151"/>
        <end position="164"/>
    </location>
</feature>
<dbReference type="EMBL" id="QZBS01000003">
    <property type="protein sequence ID" value="THZ79590.1"/>
    <property type="molecule type" value="Genomic_DNA"/>
</dbReference>
<feature type="compositionally biased region" description="Low complexity" evidence="1">
    <location>
        <begin position="1"/>
        <end position="27"/>
    </location>
</feature>
<comment type="caution">
    <text evidence="3">The sequence shown here is derived from an EMBL/GenBank/DDBJ whole genome shotgun (WGS) entry which is preliminary data.</text>
</comment>
<name>A0A4S9XJX6_AURPU</name>
<feature type="compositionally biased region" description="Polar residues" evidence="1">
    <location>
        <begin position="41"/>
        <end position="51"/>
    </location>
</feature>
<evidence type="ECO:0000313" key="3">
    <source>
        <dbReference type="EMBL" id="THZ79590.1"/>
    </source>
</evidence>
<dbReference type="InterPro" id="IPR036673">
    <property type="entry name" value="Cyanovirin-N_sf"/>
</dbReference>
<dbReference type="Pfam" id="PF08881">
    <property type="entry name" value="CVNH"/>
    <property type="match status" value="1"/>
</dbReference>
<dbReference type="Gene3D" id="2.30.60.10">
    <property type="entry name" value="Cyanovirin-N"/>
    <property type="match status" value="1"/>
</dbReference>
<sequence>MSNQSYYGGDQQQQQQGYHYQGYQSYSECSSRPQYEGAQSGYGQHDNQQSYGGPANQRYGGENLYGGPPVNSQYHESGGYGDSSGYHQQQEWRSEDQRPYHQNQPNYGGHGSEYQSQQDHNSLGSAPAGSNYPDNRGNEYPAYPNTVPAGYSSQQPDSAANYGNHSPYPPTGPPVYPGPETSSYPLAQQYPSQPYPGQPPTAEEDRGLTGALAGGALGAYGGHKLNHGFIGAMGGAYAGHKLQDTLSEDKKKKKAEKLAAGRPHRRDSGSSSSSSSSGSSGGSNHHHAQQQFRGNFSASSEDVSLDKDGNDLIARCRSVDGSLTFSSISLSEVLTNSDGRFRWQRNGGFRASARNVHLVDGGRVLRAELGDGRGGWNRDEVRLDEMITNNNGSLEFVG</sequence>
<protein>
    <submittedName>
        <fullName evidence="3">CNVH-domain-containing protein</fullName>
    </submittedName>
</protein>
<gene>
    <name evidence="3" type="ORF">D6C85_00388</name>
</gene>
<dbReference type="PANTHER" id="PTHR37014">
    <property type="entry name" value="EXPRESSION LETHALITY PROTEIN HEL10, PUTATIVE (AFU_ORTHOLOGUE AFUA_1G06580)-RELATED"/>
    <property type="match status" value="1"/>
</dbReference>
<feature type="compositionally biased region" description="Pro residues" evidence="1">
    <location>
        <begin position="167"/>
        <end position="177"/>
    </location>
</feature>
<feature type="region of interest" description="Disordered" evidence="1">
    <location>
        <begin position="247"/>
        <end position="303"/>
    </location>
</feature>
<feature type="compositionally biased region" description="Basic and acidic residues" evidence="1">
    <location>
        <begin position="90"/>
        <end position="99"/>
    </location>
</feature>
<evidence type="ECO:0000256" key="1">
    <source>
        <dbReference type="SAM" id="MobiDB-lite"/>
    </source>
</evidence>
<proteinExistence type="predicted"/>
<dbReference type="AlphaFoldDB" id="A0A4S9XJX6"/>
<evidence type="ECO:0000259" key="2">
    <source>
        <dbReference type="SMART" id="SM01111"/>
    </source>
</evidence>
<feature type="compositionally biased region" description="Polar residues" evidence="1">
    <location>
        <begin position="289"/>
        <end position="302"/>
    </location>
</feature>
<dbReference type="Proteomes" id="UP000309734">
    <property type="component" value="Unassembled WGS sequence"/>
</dbReference>
<evidence type="ECO:0000313" key="4">
    <source>
        <dbReference type="Proteomes" id="UP000309734"/>
    </source>
</evidence>
<accession>A0A4S9XJX6</accession>